<dbReference type="AlphaFoldDB" id="A0A381U4K5"/>
<dbReference type="PANTHER" id="PTHR47990">
    <property type="entry name" value="2-OXOGLUTARATE (2OG) AND FE(II)-DEPENDENT OXYGENASE SUPERFAMILY PROTEIN-RELATED"/>
    <property type="match status" value="1"/>
</dbReference>
<dbReference type="Pfam" id="PF14226">
    <property type="entry name" value="DIOX_N"/>
    <property type="match status" value="1"/>
</dbReference>
<organism evidence="2">
    <name type="scientific">marine metagenome</name>
    <dbReference type="NCBI Taxonomy" id="408172"/>
    <lineage>
        <taxon>unclassified sequences</taxon>
        <taxon>metagenomes</taxon>
        <taxon>ecological metagenomes</taxon>
    </lineage>
</organism>
<dbReference type="InterPro" id="IPR050231">
    <property type="entry name" value="Iron_ascorbate_oxido_reductase"/>
</dbReference>
<gene>
    <name evidence="2" type="ORF">METZ01_LOCUS76000</name>
</gene>
<dbReference type="Pfam" id="PF03171">
    <property type="entry name" value="2OG-FeII_Oxy"/>
    <property type="match status" value="1"/>
</dbReference>
<name>A0A381U4K5_9ZZZZ</name>
<dbReference type="InterPro" id="IPR027443">
    <property type="entry name" value="IPNS-like_sf"/>
</dbReference>
<protein>
    <recommendedName>
        <fullName evidence="1">Fe2OG dioxygenase domain-containing protein</fullName>
    </recommendedName>
</protein>
<dbReference type="PROSITE" id="PS51471">
    <property type="entry name" value="FE2OG_OXY"/>
    <property type="match status" value="1"/>
</dbReference>
<dbReference type="SUPFAM" id="SSF51197">
    <property type="entry name" value="Clavaminate synthase-like"/>
    <property type="match status" value="1"/>
</dbReference>
<dbReference type="InterPro" id="IPR005123">
    <property type="entry name" value="Oxoglu/Fe-dep_dioxygenase_dom"/>
</dbReference>
<evidence type="ECO:0000259" key="1">
    <source>
        <dbReference type="PROSITE" id="PS51471"/>
    </source>
</evidence>
<dbReference type="InterPro" id="IPR026992">
    <property type="entry name" value="DIOX_N"/>
</dbReference>
<feature type="domain" description="Fe2OG dioxygenase" evidence="1">
    <location>
        <begin position="149"/>
        <end position="259"/>
    </location>
</feature>
<accession>A0A381U4K5</accession>
<sequence>MRVPTIDLRDPDQEQLLSLDAACRDHGFFLLRNHGIDTEVEKMWKASTWFFNLAREEKIKILRTEQKPLGYYDRELTKRKRDLKEVFDFIEPRPNGEDINQWPEDENFKNSMEVFFAAASSIAKDTLDLVLIALSVNEDSFLAPQGDPHTSTVRLNYYPVGDPLTSDEKEQVADLGDMALHHHTDPNILTLLLQDMTGGLQAKSKEAGWIDIPPEEGTIVVNMGDTMQVWTNDQYVAAMHRVVPRTTEARYSTPYFFNPLRDAILEPIEGLLKEKPKYKAFAWKDYIRGRVEDNYQDLGEDDIQIERFKIV</sequence>
<dbReference type="InterPro" id="IPR044861">
    <property type="entry name" value="IPNS-like_FE2OG_OXY"/>
</dbReference>
<proteinExistence type="predicted"/>
<reference evidence="2" key="1">
    <citation type="submission" date="2018-05" db="EMBL/GenBank/DDBJ databases">
        <authorList>
            <person name="Lanie J.A."/>
            <person name="Ng W.-L."/>
            <person name="Kazmierczak K.M."/>
            <person name="Andrzejewski T.M."/>
            <person name="Davidsen T.M."/>
            <person name="Wayne K.J."/>
            <person name="Tettelin H."/>
            <person name="Glass J.I."/>
            <person name="Rusch D."/>
            <person name="Podicherti R."/>
            <person name="Tsui H.-C.T."/>
            <person name="Winkler M.E."/>
        </authorList>
    </citation>
    <scope>NUCLEOTIDE SEQUENCE</scope>
</reference>
<dbReference type="Gene3D" id="2.60.120.330">
    <property type="entry name" value="B-lactam Antibiotic, Isopenicillin N Synthase, Chain"/>
    <property type="match status" value="1"/>
</dbReference>
<dbReference type="EMBL" id="UINC01005722">
    <property type="protein sequence ID" value="SVA23146.1"/>
    <property type="molecule type" value="Genomic_DNA"/>
</dbReference>
<evidence type="ECO:0000313" key="2">
    <source>
        <dbReference type="EMBL" id="SVA23146.1"/>
    </source>
</evidence>
<dbReference type="PRINTS" id="PR00682">
    <property type="entry name" value="IPNSYNTHASE"/>
</dbReference>